<dbReference type="Gene3D" id="3.30.70.1430">
    <property type="entry name" value="Multidrug efflux transporter AcrB pore domain"/>
    <property type="match status" value="1"/>
</dbReference>
<dbReference type="Gene3D" id="3.30.70.1440">
    <property type="entry name" value="Multidrug efflux transporter AcrB pore domain"/>
    <property type="match status" value="1"/>
</dbReference>
<dbReference type="eggNOG" id="COG0841">
    <property type="taxonomic scope" value="Bacteria"/>
</dbReference>
<dbReference type="PANTHER" id="PTHR32063:SF8">
    <property type="entry name" value="CATION EFFLUX PROTEIN"/>
    <property type="match status" value="1"/>
</dbReference>
<reference evidence="2 3" key="1">
    <citation type="submission" date="2014-09" db="EMBL/GenBank/DDBJ databases">
        <title>Sporocytophaga myxococcoides PG-01 genome sequencing.</title>
        <authorList>
            <person name="Liu L."/>
            <person name="Gao P.J."/>
            <person name="Chen G.J."/>
            <person name="Wang L.S."/>
        </authorList>
    </citation>
    <scope>NUCLEOTIDE SEQUENCE [LARGE SCALE GENOMIC DNA]</scope>
    <source>
        <strain evidence="2 3">PG-01</strain>
    </source>
</reference>
<sequence length="867" mass="94864">MVDLDIEALNAKNLSPTDVSNALVSQNLILPAGTVKMGEKEYDVKLNSSTDVIDALNYMPIKEVNGAVIYVKDVAYVHEGYSIQTNIVRFNGKRGSFLTILKAGSASTIDIIDRVKKALPEVLSTVTDELELKLLFDQSLFVRASINNVVKEAVIAACLTGLMILLFLGSWRSTLVVVLSIPLSILTSIIVLYALGQTLNIMTLGGLALAVGILVDDATVEIENTTRNLILEKPLKQGILDSAQEIALPALVSTFAICIVFLPIFFLSGVAQSLFSPLAISVIFAMMASYFLSRTFVPVSIQYLMGKELHLYQPHRYPDTKANSAIWKIHKRFDKWFEKMRERYRRVLDGALSGKAFAIILFICFCIISSALFPFLGKDFFPKVDAGQFRLHIRVPSGTRIEQTEIIFGKVEDIIKEIIPPEELDLMLDNMGLPNSGINLAWGGYSSIGSFEGEIQVSLKNQSVPSEVYMKKIRKTVNERIPGLEISYPPSDIVTQILNFGISAPIDIQVIGRDQQSNYRIALEIADKVSKIPGATDVYIPQVFNIPQVKVNVDRTKAQQIGLTQRDVANSVLISLSSSGQTAPNFWLDPKNGISYFVAVQTPQYKINSIEDLGKTTITSSQLKQPQLLTNLSEFDRSVTAGLVSHYNVQPVIDIFASVQDTDLGSVSDKINEIINEIKSQLPRGTSIEVKGQVQSMNSSFKGLALGLIFAILLVYLLMVINFQSWLDPFIILLGLPGALSGIAWILFCTQTPISVPALMGAIMCMGVATSNSILLVTFANDEMLTGKNAYESALSAGYTRLRPVIMTALAMIIGMLPMSLGLGEGGEQNAPLGRAVIGGLIVATFTTLFIVPIFYSVFKGKKKSIA</sequence>
<feature type="transmembrane region" description="Helical" evidence="1">
    <location>
        <begin position="356"/>
        <end position="376"/>
    </location>
</feature>
<keyword evidence="1" id="KW-0812">Transmembrane</keyword>
<feature type="transmembrane region" description="Helical" evidence="1">
    <location>
        <begin position="802"/>
        <end position="824"/>
    </location>
</feature>
<dbReference type="AlphaFoldDB" id="A0A098LD95"/>
<dbReference type="STRING" id="153721.MYP_1621"/>
<feature type="transmembrane region" description="Helical" evidence="1">
    <location>
        <begin position="175"/>
        <end position="195"/>
    </location>
</feature>
<organism evidence="2 3">
    <name type="scientific">Sporocytophaga myxococcoides</name>
    <dbReference type="NCBI Taxonomy" id="153721"/>
    <lineage>
        <taxon>Bacteria</taxon>
        <taxon>Pseudomonadati</taxon>
        <taxon>Bacteroidota</taxon>
        <taxon>Cytophagia</taxon>
        <taxon>Cytophagales</taxon>
        <taxon>Cytophagaceae</taxon>
        <taxon>Sporocytophaga</taxon>
    </lineage>
</organism>
<dbReference type="PANTHER" id="PTHR32063">
    <property type="match status" value="1"/>
</dbReference>
<dbReference type="Pfam" id="PF00873">
    <property type="entry name" value="ACR_tran"/>
    <property type="match status" value="1"/>
</dbReference>
<gene>
    <name evidence="2" type="ORF">MYP_1621</name>
</gene>
<keyword evidence="1" id="KW-0472">Membrane</keyword>
<dbReference type="InterPro" id="IPR027463">
    <property type="entry name" value="AcrB_DN_DC_subdom"/>
</dbReference>
<keyword evidence="3" id="KW-1185">Reference proteome</keyword>
<feature type="transmembrane region" description="Helical" evidence="1">
    <location>
        <begin position="730"/>
        <end position="748"/>
    </location>
</feature>
<feature type="transmembrane region" description="Helical" evidence="1">
    <location>
        <begin position="836"/>
        <end position="859"/>
    </location>
</feature>
<protein>
    <submittedName>
        <fullName evidence="2">AcrB/AcrD/AcrF family multidrug efflux protein</fullName>
    </submittedName>
</protein>
<dbReference type="SUPFAM" id="SSF82714">
    <property type="entry name" value="Multidrug efflux transporter AcrB TolC docking domain, DN and DC subdomains"/>
    <property type="match status" value="2"/>
</dbReference>
<keyword evidence="1" id="KW-1133">Transmembrane helix</keyword>
<evidence type="ECO:0000256" key="1">
    <source>
        <dbReference type="SAM" id="Phobius"/>
    </source>
</evidence>
<dbReference type="Gene3D" id="1.20.1640.10">
    <property type="entry name" value="Multidrug efflux transporter AcrB transmembrane domain"/>
    <property type="match status" value="2"/>
</dbReference>
<dbReference type="GO" id="GO:0005886">
    <property type="term" value="C:plasma membrane"/>
    <property type="evidence" value="ECO:0007669"/>
    <property type="project" value="TreeGrafter"/>
</dbReference>
<dbReference type="InterPro" id="IPR001036">
    <property type="entry name" value="Acrflvin-R"/>
</dbReference>
<name>A0A098LD95_9BACT</name>
<evidence type="ECO:0000313" key="2">
    <source>
        <dbReference type="EMBL" id="GAL84392.1"/>
    </source>
</evidence>
<feature type="transmembrane region" description="Helical" evidence="1">
    <location>
        <begin position="274"/>
        <end position="292"/>
    </location>
</feature>
<dbReference type="Gene3D" id="3.30.2090.10">
    <property type="entry name" value="Multidrug efflux transporter AcrB TolC docking domain, DN and DC subdomains"/>
    <property type="match status" value="2"/>
</dbReference>
<feature type="transmembrane region" description="Helical" evidence="1">
    <location>
        <begin position="149"/>
        <end position="169"/>
    </location>
</feature>
<dbReference type="Gene3D" id="3.30.70.1320">
    <property type="entry name" value="Multidrug efflux transporter AcrB pore domain like"/>
    <property type="match status" value="1"/>
</dbReference>
<feature type="transmembrane region" description="Helical" evidence="1">
    <location>
        <begin position="703"/>
        <end position="723"/>
    </location>
</feature>
<dbReference type="EMBL" id="BBLT01000002">
    <property type="protein sequence ID" value="GAL84392.1"/>
    <property type="molecule type" value="Genomic_DNA"/>
</dbReference>
<accession>A0A098LD95</accession>
<dbReference type="PRINTS" id="PR00702">
    <property type="entry name" value="ACRIFLAVINRP"/>
</dbReference>
<dbReference type="GO" id="GO:0042910">
    <property type="term" value="F:xenobiotic transmembrane transporter activity"/>
    <property type="evidence" value="ECO:0007669"/>
    <property type="project" value="TreeGrafter"/>
</dbReference>
<evidence type="ECO:0000313" key="3">
    <source>
        <dbReference type="Proteomes" id="UP000030185"/>
    </source>
</evidence>
<feature type="transmembrane region" description="Helical" evidence="1">
    <location>
        <begin position="754"/>
        <end position="781"/>
    </location>
</feature>
<proteinExistence type="predicted"/>
<comment type="caution">
    <text evidence="2">The sequence shown here is derived from an EMBL/GenBank/DDBJ whole genome shotgun (WGS) entry which is preliminary data.</text>
</comment>
<feature type="transmembrane region" description="Helical" evidence="1">
    <location>
        <begin position="246"/>
        <end position="268"/>
    </location>
</feature>
<dbReference type="Proteomes" id="UP000030185">
    <property type="component" value="Unassembled WGS sequence"/>
</dbReference>
<dbReference type="SUPFAM" id="SSF82866">
    <property type="entry name" value="Multidrug efflux transporter AcrB transmembrane domain"/>
    <property type="match status" value="2"/>
</dbReference>